<dbReference type="PANTHER" id="PTHR37833:SF1">
    <property type="entry name" value="SIGNAL PEPTIDE PROTEIN"/>
    <property type="match status" value="1"/>
</dbReference>
<dbReference type="PANTHER" id="PTHR37833">
    <property type="entry name" value="LIPOPROTEIN-RELATED"/>
    <property type="match status" value="1"/>
</dbReference>
<dbReference type="AlphaFoldDB" id="A0A9D9NHP5"/>
<dbReference type="Pfam" id="PF07610">
    <property type="entry name" value="DUF1573"/>
    <property type="match status" value="2"/>
</dbReference>
<dbReference type="Proteomes" id="UP000823604">
    <property type="component" value="Unassembled WGS sequence"/>
</dbReference>
<dbReference type="Gene3D" id="2.60.40.10">
    <property type="entry name" value="Immunoglobulins"/>
    <property type="match status" value="3"/>
</dbReference>
<dbReference type="InterPro" id="IPR013783">
    <property type="entry name" value="Ig-like_fold"/>
</dbReference>
<evidence type="ECO:0000313" key="2">
    <source>
        <dbReference type="Proteomes" id="UP000823604"/>
    </source>
</evidence>
<name>A0A9D9NHP5_9BACT</name>
<organism evidence="1 2">
    <name type="scientific">Candidatus Merdivivens pullicola</name>
    <dbReference type="NCBI Taxonomy" id="2840872"/>
    <lineage>
        <taxon>Bacteria</taxon>
        <taxon>Pseudomonadati</taxon>
        <taxon>Bacteroidota</taxon>
        <taxon>Bacteroidia</taxon>
        <taxon>Bacteroidales</taxon>
        <taxon>Muribaculaceae</taxon>
        <taxon>Muribaculaceae incertae sedis</taxon>
        <taxon>Candidatus Merdivivens</taxon>
    </lineage>
</organism>
<accession>A0A9D9NHP5</accession>
<proteinExistence type="predicted"/>
<sequence length="365" mass="39734">MKALDYILIFIILTSFGTICRAQTGETFGNAVKFENTVHDFGTLKLGSGEVECSFTFQNIGDGPMAIYNVVSTCGCTTVDWPKEPIMPEGKGTITIKYSNDEGPYPFDKTITVYTSNYTRPILLRVRGVCIDKEKSLKEIYPVAYGALGMRKNEFSIGNIDRGKSKSDETYVANTSSSPAKISFTSVTPGLELSVSPNPIPANSTAKLNITVNTPEGMWGKNTMTAIPTVNGTAQKGEQPLTVKCFVKEDFSGWSREEISNAALPIFKNSSYAFDPVAKGTVVKGSFSLKNQGRSTLKIYKVEADSKDLDISYPNEIGAGTSGSLDFTLDTSDRTPGEEILVIVTLTTNSPKRPMINIFIQGYIK</sequence>
<evidence type="ECO:0000313" key="1">
    <source>
        <dbReference type="EMBL" id="MBO8473508.1"/>
    </source>
</evidence>
<gene>
    <name evidence="1" type="ORF">IAB81_07790</name>
</gene>
<reference evidence="1" key="1">
    <citation type="submission" date="2020-10" db="EMBL/GenBank/DDBJ databases">
        <authorList>
            <person name="Gilroy R."/>
        </authorList>
    </citation>
    <scope>NUCLEOTIDE SEQUENCE</scope>
    <source>
        <strain evidence="1">B1-8020</strain>
    </source>
</reference>
<reference evidence="1" key="2">
    <citation type="journal article" date="2021" name="PeerJ">
        <title>Extensive microbial diversity within the chicken gut microbiome revealed by metagenomics and culture.</title>
        <authorList>
            <person name="Gilroy R."/>
            <person name="Ravi A."/>
            <person name="Getino M."/>
            <person name="Pursley I."/>
            <person name="Horton D.L."/>
            <person name="Alikhan N.F."/>
            <person name="Baker D."/>
            <person name="Gharbi K."/>
            <person name="Hall N."/>
            <person name="Watson M."/>
            <person name="Adriaenssens E.M."/>
            <person name="Foster-Nyarko E."/>
            <person name="Jarju S."/>
            <person name="Secka A."/>
            <person name="Antonio M."/>
            <person name="Oren A."/>
            <person name="Chaudhuri R.R."/>
            <person name="La Ragione R."/>
            <person name="Hildebrand F."/>
            <person name="Pallen M.J."/>
        </authorList>
    </citation>
    <scope>NUCLEOTIDE SEQUENCE</scope>
    <source>
        <strain evidence="1">B1-8020</strain>
    </source>
</reference>
<comment type="caution">
    <text evidence="1">The sequence shown here is derived from an EMBL/GenBank/DDBJ whole genome shotgun (WGS) entry which is preliminary data.</text>
</comment>
<dbReference type="InterPro" id="IPR011467">
    <property type="entry name" value="DUF1573"/>
</dbReference>
<protein>
    <submittedName>
        <fullName evidence="1">DUF1573 domain-containing protein</fullName>
    </submittedName>
</protein>
<dbReference type="EMBL" id="JADIMA010000077">
    <property type="protein sequence ID" value="MBO8473508.1"/>
    <property type="molecule type" value="Genomic_DNA"/>
</dbReference>